<dbReference type="SMART" id="SM00382">
    <property type="entry name" value="AAA"/>
    <property type="match status" value="1"/>
</dbReference>
<dbReference type="EMBL" id="BA000048">
    <property type="protein sequence ID" value="BAJ51237.1"/>
    <property type="molecule type" value="Genomic_DNA"/>
</dbReference>
<dbReference type="PANTHER" id="PTHR45772">
    <property type="entry name" value="CONSERVED COMPONENT OF ABC TRANSPORTER FOR NATURAL AMINO ACIDS-RELATED"/>
    <property type="match status" value="1"/>
</dbReference>
<reference evidence="5 7" key="1">
    <citation type="journal article" date="2005" name="Environ. Microbiol.">
        <title>Genetic and functional properties of uncultivated thermophilic crenarchaeotes from a subsurface gold mine as revealed by analysis of genome fragments.</title>
        <authorList>
            <person name="Nunoura T."/>
            <person name="Hirayama H."/>
            <person name="Takami H."/>
            <person name="Oida H."/>
            <person name="Nishi S."/>
            <person name="Shimamura S."/>
            <person name="Suzuki Y."/>
            <person name="Inagaki F."/>
            <person name="Takai K."/>
            <person name="Nealson K.H."/>
            <person name="Horikoshi K."/>
        </authorList>
    </citation>
    <scope>NUCLEOTIDE SEQUENCE [LARGE SCALE GENOMIC DNA]</scope>
</reference>
<dbReference type="Gene3D" id="3.40.50.300">
    <property type="entry name" value="P-loop containing nucleotide triphosphate hydrolases"/>
    <property type="match status" value="1"/>
</dbReference>
<dbReference type="SUPFAM" id="SSF52540">
    <property type="entry name" value="P-loop containing nucleoside triphosphate hydrolases"/>
    <property type="match status" value="1"/>
</dbReference>
<dbReference type="InterPro" id="IPR003439">
    <property type="entry name" value="ABC_transporter-like_ATP-bd"/>
</dbReference>
<dbReference type="Proteomes" id="UP000008120">
    <property type="component" value="Chromosome"/>
</dbReference>
<dbReference type="InterPro" id="IPR027417">
    <property type="entry name" value="P-loop_NTPase"/>
</dbReference>
<reference evidence="5 7" key="2">
    <citation type="journal article" date="2011" name="Nucleic Acids Res.">
        <title>Insights into the evolution of Archaea and eukaryotic protein modifier systems revealed by the genome of a novel archaeal group.</title>
        <authorList>
            <person name="Nunoura T."/>
            <person name="Takaki Y."/>
            <person name="Kakuta J."/>
            <person name="Nishi S."/>
            <person name="Sugahara J."/>
            <person name="Kazama H."/>
            <person name="Chee G."/>
            <person name="Hattori M."/>
            <person name="Kanai A."/>
            <person name="Atomi H."/>
            <person name="Takai K."/>
            <person name="Takami H."/>
        </authorList>
    </citation>
    <scope>NUCLEOTIDE SEQUENCE [LARGE SCALE GENOMIC DNA]</scope>
</reference>
<dbReference type="InterPro" id="IPR003593">
    <property type="entry name" value="AAA+_ATPase"/>
</dbReference>
<organism evidence="5 7">
    <name type="scientific">Caldiarchaeum subterraneum</name>
    <dbReference type="NCBI Taxonomy" id="311458"/>
    <lineage>
        <taxon>Archaea</taxon>
        <taxon>Nitrososphaerota</taxon>
        <taxon>Candidatus Caldarchaeales</taxon>
        <taxon>Candidatus Caldarchaeaceae</taxon>
        <taxon>Candidatus Caldarchaeum</taxon>
    </lineage>
</organism>
<dbReference type="Pfam" id="PF00005">
    <property type="entry name" value="ABC_tran"/>
    <property type="match status" value="1"/>
</dbReference>
<evidence type="ECO:0000256" key="2">
    <source>
        <dbReference type="ARBA" id="ARBA00022741"/>
    </source>
</evidence>
<evidence type="ECO:0000313" key="5">
    <source>
        <dbReference type="EMBL" id="BAJ48486.1"/>
    </source>
</evidence>
<dbReference type="KEGG" id="csu:CSUB_C1386"/>
<dbReference type="GO" id="GO:0016887">
    <property type="term" value="F:ATP hydrolysis activity"/>
    <property type="evidence" value="ECO:0007669"/>
    <property type="project" value="InterPro"/>
</dbReference>
<evidence type="ECO:0000256" key="3">
    <source>
        <dbReference type="ARBA" id="ARBA00022840"/>
    </source>
</evidence>
<proteinExistence type="predicted"/>
<dbReference type="InterPro" id="IPR032823">
    <property type="entry name" value="BCA_ABC_TP_C"/>
</dbReference>
<name>E6N867_CALS0</name>
<dbReference type="GO" id="GO:0005524">
    <property type="term" value="F:ATP binding"/>
    <property type="evidence" value="ECO:0007669"/>
    <property type="project" value="UniProtKB-KW"/>
</dbReference>
<evidence type="ECO:0000313" key="6">
    <source>
        <dbReference type="EMBL" id="BAJ51237.1"/>
    </source>
</evidence>
<evidence type="ECO:0000256" key="1">
    <source>
        <dbReference type="ARBA" id="ARBA00022448"/>
    </source>
</evidence>
<keyword evidence="2" id="KW-0547">Nucleotide-binding</keyword>
<dbReference type="CDD" id="cd03219">
    <property type="entry name" value="ABC_Mj1267_LivG_branched"/>
    <property type="match status" value="1"/>
</dbReference>
<sequence>MNSMDALVLEGISKNFGALAALTNVNMRVQVGEVVGLIGPNGAGKTTLFNIVTGFIKPDRGRVKLFGEDVTGLQPHQIAARGVARTFQIVKPFLGMTVYETVLVGAYLRERNEDSARQRAEEAMKLTGVYHLRDRYARELNTPQLKLVELARSLATQPKLLMLDEIVAGLTPAEVDSMTALVKRIRDEMGVTVLLVEHVMRFVMNISDRVVVLNYGEVIAEGSPSEVSSNLKVIEAYLGGKTGS</sequence>
<dbReference type="AlphaFoldDB" id="E6N867"/>
<keyword evidence="1" id="KW-0813">Transport</keyword>
<gene>
    <name evidence="6" type="ORF">CSUB_C1386</name>
    <name evidence="5" type="ORF">HGMM_F50B05C37</name>
</gene>
<accession>E6N867</accession>
<dbReference type="PROSITE" id="PS50893">
    <property type="entry name" value="ABC_TRANSPORTER_2"/>
    <property type="match status" value="1"/>
</dbReference>
<feature type="domain" description="ABC transporter" evidence="4">
    <location>
        <begin position="7"/>
        <end position="240"/>
    </location>
</feature>
<dbReference type="Pfam" id="PF12399">
    <property type="entry name" value="BCA_ABC_TP_C"/>
    <property type="match status" value="1"/>
</dbReference>
<dbReference type="EMBL" id="AP011866">
    <property type="protein sequence ID" value="BAJ48486.1"/>
    <property type="molecule type" value="Genomic_DNA"/>
</dbReference>
<keyword evidence="3 5" id="KW-0067">ATP-binding</keyword>
<evidence type="ECO:0000313" key="7">
    <source>
        <dbReference type="Proteomes" id="UP000008120"/>
    </source>
</evidence>
<evidence type="ECO:0000259" key="4">
    <source>
        <dbReference type="PROSITE" id="PS50893"/>
    </source>
</evidence>
<dbReference type="GO" id="GO:0005886">
    <property type="term" value="C:plasma membrane"/>
    <property type="evidence" value="ECO:0007669"/>
    <property type="project" value="TreeGrafter"/>
</dbReference>
<protein>
    <submittedName>
        <fullName evidence="5">Branched-chain amino acid ABC transporter ATP-binding protein</fullName>
    </submittedName>
</protein>
<dbReference type="BioCyc" id="CCAL311458:G131R-1407-MONOMER"/>
<dbReference type="STRING" id="311458.CSUB_C1386"/>
<dbReference type="InterPro" id="IPR051120">
    <property type="entry name" value="ABC_AA/LPS_Transport"/>
</dbReference>